<keyword evidence="3" id="KW-0285">Flavoprotein</keyword>
<evidence type="ECO:0000313" key="10">
    <source>
        <dbReference type="EMBL" id="PNX78183.1"/>
    </source>
</evidence>
<evidence type="ECO:0000256" key="6">
    <source>
        <dbReference type="ARBA" id="ARBA00023170"/>
    </source>
</evidence>
<reference evidence="10 11" key="2">
    <citation type="journal article" date="2017" name="Front. Plant Sci.">
        <title>Gene Classification and Mining of Molecular Markers Useful in Red Clover (Trifolium pratense) Breeding.</title>
        <authorList>
            <person name="Istvanek J."/>
            <person name="Dluhosova J."/>
            <person name="Dluhos P."/>
            <person name="Patkova L."/>
            <person name="Nedelnik J."/>
            <person name="Repkova J."/>
        </authorList>
    </citation>
    <scope>NUCLEOTIDE SEQUENCE [LARGE SCALE GENOMIC DNA]</scope>
    <source>
        <strain evidence="11">cv. Tatra</strain>
        <tissue evidence="10">Young leaves</tissue>
    </source>
</reference>
<feature type="compositionally biased region" description="Low complexity" evidence="7">
    <location>
        <begin position="7"/>
        <end position="25"/>
    </location>
</feature>
<comment type="caution">
    <text evidence="10">The sequence shown here is derived from an EMBL/GenBank/DDBJ whole genome shotgun (WGS) entry which is preliminary data.</text>
</comment>
<dbReference type="PROSITE" id="PS50113">
    <property type="entry name" value="PAC"/>
    <property type="match status" value="1"/>
</dbReference>
<evidence type="ECO:0000256" key="2">
    <source>
        <dbReference type="ARBA" id="ARBA00022606"/>
    </source>
</evidence>
<feature type="region of interest" description="Disordered" evidence="7">
    <location>
        <begin position="1"/>
        <end position="70"/>
    </location>
</feature>
<dbReference type="NCBIfam" id="TIGR00229">
    <property type="entry name" value="sensory_box"/>
    <property type="match status" value="1"/>
</dbReference>
<dbReference type="PANTHER" id="PTHR47429">
    <property type="entry name" value="PROTEIN TWIN LOV 1"/>
    <property type="match status" value="1"/>
</dbReference>
<dbReference type="PANTHER" id="PTHR47429:SF8">
    <property type="entry name" value="PHOTOTROPIN-1-LIKE"/>
    <property type="match status" value="1"/>
</dbReference>
<evidence type="ECO:0000313" key="11">
    <source>
        <dbReference type="Proteomes" id="UP000236291"/>
    </source>
</evidence>
<dbReference type="Pfam" id="PF13426">
    <property type="entry name" value="PAS_9"/>
    <property type="match status" value="1"/>
</dbReference>
<organism evidence="10 11">
    <name type="scientific">Trifolium pratense</name>
    <name type="common">Red clover</name>
    <dbReference type="NCBI Taxonomy" id="57577"/>
    <lineage>
        <taxon>Eukaryota</taxon>
        <taxon>Viridiplantae</taxon>
        <taxon>Streptophyta</taxon>
        <taxon>Embryophyta</taxon>
        <taxon>Tracheophyta</taxon>
        <taxon>Spermatophyta</taxon>
        <taxon>Magnoliopsida</taxon>
        <taxon>eudicotyledons</taxon>
        <taxon>Gunneridae</taxon>
        <taxon>Pentapetalae</taxon>
        <taxon>rosids</taxon>
        <taxon>fabids</taxon>
        <taxon>Fabales</taxon>
        <taxon>Fabaceae</taxon>
        <taxon>Papilionoideae</taxon>
        <taxon>50 kb inversion clade</taxon>
        <taxon>NPAAA clade</taxon>
        <taxon>Hologalegina</taxon>
        <taxon>IRL clade</taxon>
        <taxon>Trifolieae</taxon>
        <taxon>Trifolium</taxon>
    </lineage>
</organism>
<dbReference type="GO" id="GO:0005634">
    <property type="term" value="C:nucleus"/>
    <property type="evidence" value="ECO:0007669"/>
    <property type="project" value="TreeGrafter"/>
</dbReference>
<dbReference type="PROSITE" id="PS50112">
    <property type="entry name" value="PAS"/>
    <property type="match status" value="1"/>
</dbReference>
<protein>
    <submittedName>
        <fullName evidence="10">Phototropin-2 protein</fullName>
    </submittedName>
</protein>
<keyword evidence="5" id="KW-0157">Chromophore</keyword>
<keyword evidence="6" id="KW-0675">Receptor</keyword>
<evidence type="ECO:0000256" key="7">
    <source>
        <dbReference type="SAM" id="MobiDB-lite"/>
    </source>
</evidence>
<dbReference type="Gene3D" id="3.30.450.20">
    <property type="entry name" value="PAS domain"/>
    <property type="match status" value="1"/>
</dbReference>
<dbReference type="SUPFAM" id="SSF55785">
    <property type="entry name" value="PYP-like sensor domain (PAS domain)"/>
    <property type="match status" value="1"/>
</dbReference>
<dbReference type="InterPro" id="IPR000700">
    <property type="entry name" value="PAS-assoc_C"/>
</dbReference>
<reference evidence="10 11" key="1">
    <citation type="journal article" date="2014" name="Am. J. Bot.">
        <title>Genome assembly and annotation for red clover (Trifolium pratense; Fabaceae).</title>
        <authorList>
            <person name="Istvanek J."/>
            <person name="Jaros M."/>
            <person name="Krenek A."/>
            <person name="Repkova J."/>
        </authorList>
    </citation>
    <scope>NUCLEOTIDE SEQUENCE [LARGE SCALE GENOMIC DNA]</scope>
    <source>
        <strain evidence="11">cv. Tatra</strain>
        <tissue evidence="10">Young leaves</tissue>
    </source>
</reference>
<evidence type="ECO:0000259" key="8">
    <source>
        <dbReference type="PROSITE" id="PS50112"/>
    </source>
</evidence>
<dbReference type="EMBL" id="ASHM01033641">
    <property type="protein sequence ID" value="PNX78183.1"/>
    <property type="molecule type" value="Genomic_DNA"/>
</dbReference>
<evidence type="ECO:0000259" key="9">
    <source>
        <dbReference type="PROSITE" id="PS50113"/>
    </source>
</evidence>
<evidence type="ECO:0000256" key="4">
    <source>
        <dbReference type="ARBA" id="ARBA00022643"/>
    </source>
</evidence>
<keyword evidence="2" id="KW-0716">Sensory transduction</keyword>
<accession>A0A2K3LI39</accession>
<name>A0A2K3LI39_TRIPR</name>
<feature type="domain" description="PAC" evidence="9">
    <location>
        <begin position="227"/>
        <end position="264"/>
    </location>
</feature>
<proteinExistence type="predicted"/>
<dbReference type="CDD" id="cd00130">
    <property type="entry name" value="PAS"/>
    <property type="match status" value="1"/>
</dbReference>
<gene>
    <name evidence="10" type="ORF">L195_g034159</name>
</gene>
<keyword evidence="1" id="KW-0600">Photoreceptor protein</keyword>
<evidence type="ECO:0000256" key="1">
    <source>
        <dbReference type="ARBA" id="ARBA00022543"/>
    </source>
</evidence>
<evidence type="ECO:0000256" key="5">
    <source>
        <dbReference type="ARBA" id="ARBA00022991"/>
    </source>
</evidence>
<dbReference type="AlphaFoldDB" id="A0A2K3LI39"/>
<dbReference type="InterPro" id="IPR000014">
    <property type="entry name" value="PAS"/>
</dbReference>
<feature type="region of interest" description="Disordered" evidence="7">
    <location>
        <begin position="104"/>
        <end position="152"/>
    </location>
</feature>
<dbReference type="STRING" id="57577.A0A2K3LI39"/>
<feature type="domain" description="PAS" evidence="8">
    <location>
        <begin position="153"/>
        <end position="224"/>
    </location>
</feature>
<dbReference type="InterPro" id="IPR035965">
    <property type="entry name" value="PAS-like_dom_sf"/>
</dbReference>
<evidence type="ECO:0000256" key="3">
    <source>
        <dbReference type="ARBA" id="ARBA00022630"/>
    </source>
</evidence>
<feature type="compositionally biased region" description="Acidic residues" evidence="7">
    <location>
        <begin position="58"/>
        <end position="69"/>
    </location>
</feature>
<dbReference type="GO" id="GO:0009881">
    <property type="term" value="F:photoreceptor activity"/>
    <property type="evidence" value="ECO:0007669"/>
    <property type="project" value="UniProtKB-KW"/>
</dbReference>
<feature type="compositionally biased region" description="Low complexity" evidence="7">
    <location>
        <begin position="38"/>
        <end position="52"/>
    </location>
</feature>
<sequence length="264" mass="28386">MNLLKKSPSSSSSTSSSTTTTTRPSFPRDPRGSLEVFNPTSNSNSPVRSPSNLKTWTETEEPPISEFSDEVTITNTSWMAIKEEESTGNAAQRAAEWGLVLTTDAETGKPQGVAVRNSGDDEPGGKFASKRNSGRASGDSSDGGDARGGIPRVSEDLKDALSAFQQTFVVSDATKPDYPIMYASAGFFKMTGYTSKEVIGRNCRFLQGADTDPNDVAKIREALETGKSYCGRLLNYKKDGTAFWNLLTISPIKDNDGNVLKLIG</sequence>
<dbReference type="ExpressionAtlas" id="A0A2K3LI39">
    <property type="expression patterns" value="baseline"/>
</dbReference>
<keyword evidence="4" id="KW-0288">FMN</keyword>
<dbReference type="Proteomes" id="UP000236291">
    <property type="component" value="Unassembled WGS sequence"/>
</dbReference>